<evidence type="ECO:0000313" key="2">
    <source>
        <dbReference type="EMBL" id="GAH38549.1"/>
    </source>
</evidence>
<dbReference type="AlphaFoldDB" id="X1GAF1"/>
<feature type="non-terminal residue" evidence="2">
    <location>
        <position position="1"/>
    </location>
</feature>
<comment type="caution">
    <text evidence="2">The sequence shown here is derived from an EMBL/GenBank/DDBJ whole genome shotgun (WGS) entry which is preliminary data.</text>
</comment>
<sequence>YSESVRKRQVNPKKFYIIDSGIHNYLTFRFSENKGRVLENLVFLELKRRGVPIFYYKTASGHEVDFLVHDKGVWNMIQVCYDLSNIETFNREKKALIYGLNEVGIDTGTIITDNEKRLEQSGKFKLNIIPVWEWLLYS</sequence>
<organism evidence="2">
    <name type="scientific">marine sediment metagenome</name>
    <dbReference type="NCBI Taxonomy" id="412755"/>
    <lineage>
        <taxon>unclassified sequences</taxon>
        <taxon>metagenomes</taxon>
        <taxon>ecological metagenomes</taxon>
    </lineage>
</organism>
<reference evidence="2" key="1">
    <citation type="journal article" date="2014" name="Front. Microbiol.">
        <title>High frequency of phylogenetically diverse reductive dehalogenase-homologous genes in deep subseafloor sedimentary metagenomes.</title>
        <authorList>
            <person name="Kawai M."/>
            <person name="Futagami T."/>
            <person name="Toyoda A."/>
            <person name="Takaki Y."/>
            <person name="Nishi S."/>
            <person name="Hori S."/>
            <person name="Arai W."/>
            <person name="Tsubouchi T."/>
            <person name="Morono Y."/>
            <person name="Uchiyama I."/>
            <person name="Ito T."/>
            <person name="Fujiyama A."/>
            <person name="Inagaki F."/>
            <person name="Takami H."/>
        </authorList>
    </citation>
    <scope>NUCLEOTIDE SEQUENCE</scope>
    <source>
        <strain evidence="2">Expedition CK06-06</strain>
    </source>
</reference>
<dbReference type="PANTHER" id="PTHR33295">
    <property type="entry name" value="ATPASE"/>
    <property type="match status" value="1"/>
</dbReference>
<feature type="domain" description="DUF4143" evidence="1">
    <location>
        <begin position="1"/>
        <end position="81"/>
    </location>
</feature>
<accession>X1GAF1</accession>
<dbReference type="PANTHER" id="PTHR33295:SF8">
    <property type="entry name" value="AAA+ ATPASE DOMAIN-CONTAINING PROTEIN"/>
    <property type="match status" value="1"/>
</dbReference>
<evidence type="ECO:0000259" key="1">
    <source>
        <dbReference type="Pfam" id="PF13635"/>
    </source>
</evidence>
<dbReference type="InterPro" id="IPR025420">
    <property type="entry name" value="DUF4143"/>
</dbReference>
<dbReference type="EMBL" id="BARU01008235">
    <property type="protein sequence ID" value="GAH38549.1"/>
    <property type="molecule type" value="Genomic_DNA"/>
</dbReference>
<protein>
    <recommendedName>
        <fullName evidence="1">DUF4143 domain-containing protein</fullName>
    </recommendedName>
</protein>
<gene>
    <name evidence="2" type="ORF">S03H2_16142</name>
</gene>
<dbReference type="Pfam" id="PF13635">
    <property type="entry name" value="DUF4143"/>
    <property type="match status" value="1"/>
</dbReference>
<proteinExistence type="predicted"/>
<name>X1GAF1_9ZZZZ</name>